<evidence type="ECO:0000256" key="8">
    <source>
        <dbReference type="HAMAP-Rule" id="MF_00027"/>
    </source>
</evidence>
<comment type="domain">
    <text evidence="8">Comprises of two domains. The C-terminal domain contains the binding site for glutamine and catalyzes the hydrolysis of this substrate to glutamate and ammonia. The N-terminal domain is anticipated to bind ATP and cobyrinate and catalyzes the ultimate synthesis of the diamide product. The ammonia produced via the glutaminase domain is probably translocated to the adjacent domain via a molecular tunnel, where it reacts with an activated intermediate.</text>
</comment>
<evidence type="ECO:0000256" key="3">
    <source>
        <dbReference type="ARBA" id="ARBA00022598"/>
    </source>
</evidence>
<dbReference type="NCBIfam" id="TIGR00379">
    <property type="entry name" value="cobB"/>
    <property type="match status" value="1"/>
</dbReference>
<keyword evidence="9" id="KW-1133">Transmembrane helix</keyword>
<dbReference type="NCBIfam" id="NF002204">
    <property type="entry name" value="PRK01077.1"/>
    <property type="match status" value="1"/>
</dbReference>
<evidence type="ECO:0000259" key="10">
    <source>
        <dbReference type="Pfam" id="PF01656"/>
    </source>
</evidence>
<accession>A0A8A4TLI3</accession>
<dbReference type="Gene3D" id="3.40.50.300">
    <property type="entry name" value="P-loop containing nucleotide triphosphate hydrolases"/>
    <property type="match status" value="2"/>
</dbReference>
<dbReference type="InterPro" id="IPR029062">
    <property type="entry name" value="Class_I_gatase-like"/>
</dbReference>
<dbReference type="InterPro" id="IPR011698">
    <property type="entry name" value="GATase_3"/>
</dbReference>
<evidence type="ECO:0000259" key="11">
    <source>
        <dbReference type="Pfam" id="PF07685"/>
    </source>
</evidence>
<evidence type="ECO:0000256" key="2">
    <source>
        <dbReference type="ARBA" id="ARBA00022573"/>
    </source>
</evidence>
<dbReference type="InterPro" id="IPR004484">
    <property type="entry name" value="CbiA/CobB_synth"/>
</dbReference>
<dbReference type="GO" id="GO:0009236">
    <property type="term" value="P:cobalamin biosynthetic process"/>
    <property type="evidence" value="ECO:0007669"/>
    <property type="project" value="UniProtKB-UniRule"/>
</dbReference>
<keyword evidence="3 8" id="KW-0436">Ligase</keyword>
<dbReference type="Gene3D" id="3.40.50.880">
    <property type="match status" value="1"/>
</dbReference>
<dbReference type="PANTHER" id="PTHR43873:SF1">
    <property type="entry name" value="COBYRINATE A,C-DIAMIDE SYNTHASE"/>
    <property type="match status" value="1"/>
</dbReference>
<dbReference type="HAMAP" id="MF_00027">
    <property type="entry name" value="CobB_CbiA"/>
    <property type="match status" value="1"/>
</dbReference>
<dbReference type="GO" id="GO:0005524">
    <property type="term" value="F:ATP binding"/>
    <property type="evidence" value="ECO:0007669"/>
    <property type="project" value="UniProtKB-UniRule"/>
</dbReference>
<protein>
    <recommendedName>
        <fullName evidence="8">Cobyrinate a,c-diamide synthase</fullName>
        <ecNumber evidence="8">6.3.5.11</ecNumber>
    </recommendedName>
    <alternativeName>
        <fullName evidence="8">Cobyrinic acid a,c-diamide synthetase</fullName>
    </alternativeName>
</protein>
<evidence type="ECO:0000256" key="4">
    <source>
        <dbReference type="ARBA" id="ARBA00022741"/>
    </source>
</evidence>
<dbReference type="Pfam" id="PF01656">
    <property type="entry name" value="CbiA"/>
    <property type="match status" value="1"/>
</dbReference>
<proteinExistence type="inferred from homology"/>
<keyword evidence="7 8" id="KW-0315">Glutamine amidotransferase</keyword>
<comment type="similarity">
    <text evidence="8">Belongs to the CobB/CbiA family.</text>
</comment>
<dbReference type="InterPro" id="IPR027417">
    <property type="entry name" value="P-loop_NTPase"/>
</dbReference>
<keyword evidence="4 8" id="KW-0547">Nucleotide-binding</keyword>
<dbReference type="PANTHER" id="PTHR43873">
    <property type="entry name" value="COBYRINATE A,C-DIAMIDE SYNTHASE"/>
    <property type="match status" value="1"/>
</dbReference>
<name>A0A8A4TLI3_SULCO</name>
<comment type="catalytic activity">
    <reaction evidence="8">
        <text>cob(II)yrinate + 2 L-glutamine + 2 ATP + 2 H2O = cob(II)yrinate a,c diamide + 2 L-glutamate + 2 ADP + 2 phosphate + 2 H(+)</text>
        <dbReference type="Rhea" id="RHEA:26289"/>
        <dbReference type="ChEBI" id="CHEBI:15377"/>
        <dbReference type="ChEBI" id="CHEBI:15378"/>
        <dbReference type="ChEBI" id="CHEBI:29985"/>
        <dbReference type="ChEBI" id="CHEBI:30616"/>
        <dbReference type="ChEBI" id="CHEBI:43474"/>
        <dbReference type="ChEBI" id="CHEBI:58359"/>
        <dbReference type="ChEBI" id="CHEBI:58537"/>
        <dbReference type="ChEBI" id="CHEBI:58894"/>
        <dbReference type="ChEBI" id="CHEBI:456216"/>
        <dbReference type="EC" id="6.3.5.11"/>
    </reaction>
</comment>
<reference evidence="12" key="1">
    <citation type="submission" date="2021-03" db="EMBL/GenBank/DDBJ databases">
        <title>Acanthopleuribacteraceae sp. M133.</title>
        <authorList>
            <person name="Wang G."/>
        </authorList>
    </citation>
    <scope>NUCLEOTIDE SEQUENCE</scope>
    <source>
        <strain evidence="12">M133</strain>
    </source>
</reference>
<dbReference type="EMBL" id="CP071793">
    <property type="protein sequence ID" value="QTD49728.1"/>
    <property type="molecule type" value="Genomic_DNA"/>
</dbReference>
<evidence type="ECO:0000256" key="9">
    <source>
        <dbReference type="SAM" id="Phobius"/>
    </source>
</evidence>
<comment type="miscellaneous">
    <text evidence="8">The a and c carboxylates of cobyrinate are activated for nucleophilic attack via formation of a phosphorylated intermediate by ATP. CbiA catalyzes first the amidation of the c-carboxylate, and then that of the a-carboxylate.</text>
</comment>
<evidence type="ECO:0000256" key="6">
    <source>
        <dbReference type="ARBA" id="ARBA00022842"/>
    </source>
</evidence>
<evidence type="ECO:0000313" key="13">
    <source>
        <dbReference type="Proteomes" id="UP000663929"/>
    </source>
</evidence>
<evidence type="ECO:0000256" key="5">
    <source>
        <dbReference type="ARBA" id="ARBA00022840"/>
    </source>
</evidence>
<dbReference type="RefSeq" id="WP_237379360.1">
    <property type="nucleotide sequence ID" value="NZ_CP071793.1"/>
</dbReference>
<dbReference type="InterPro" id="IPR002586">
    <property type="entry name" value="CobQ/CobB/MinD/ParA_Nub-bd_dom"/>
</dbReference>
<feature type="domain" description="CobQ/CobB/MinD/ParA nucleotide binding" evidence="10">
    <location>
        <begin position="12"/>
        <end position="170"/>
    </location>
</feature>
<keyword evidence="9" id="KW-0812">Transmembrane</keyword>
<comment type="function">
    <text evidence="8">Catalyzes the ATP-dependent amidation of the two carboxylate groups at positions a and c of cobyrinate, using either L-glutamine or ammonia as the nitrogen source.</text>
</comment>
<dbReference type="PROSITE" id="PS51274">
    <property type="entry name" value="GATASE_COBBQ"/>
    <property type="match status" value="1"/>
</dbReference>
<evidence type="ECO:0000256" key="7">
    <source>
        <dbReference type="ARBA" id="ARBA00022962"/>
    </source>
</evidence>
<evidence type="ECO:0000313" key="12">
    <source>
        <dbReference type="EMBL" id="QTD49728.1"/>
    </source>
</evidence>
<keyword evidence="6 8" id="KW-0460">Magnesium</keyword>
<feature type="site" description="Increases nucleophilicity of active site Cys" evidence="8">
    <location>
        <position position="437"/>
    </location>
</feature>
<keyword evidence="13" id="KW-1185">Reference proteome</keyword>
<dbReference type="Pfam" id="PF07685">
    <property type="entry name" value="GATase_3"/>
    <property type="match status" value="1"/>
</dbReference>
<organism evidence="12 13">
    <name type="scientific">Sulfidibacter corallicola</name>
    <dbReference type="NCBI Taxonomy" id="2818388"/>
    <lineage>
        <taxon>Bacteria</taxon>
        <taxon>Pseudomonadati</taxon>
        <taxon>Acidobacteriota</taxon>
        <taxon>Holophagae</taxon>
        <taxon>Acanthopleuribacterales</taxon>
        <taxon>Acanthopleuribacteraceae</taxon>
        <taxon>Sulfidibacter</taxon>
    </lineage>
</organism>
<dbReference type="UniPathway" id="UPA00148">
    <property type="reaction ID" value="UER00231"/>
</dbReference>
<comment type="pathway">
    <text evidence="8">Cofactor biosynthesis; adenosylcobalamin biosynthesis; cob(II)yrinate a,c-diamide from sirohydrochlorin (anaerobic route): step 10/10.</text>
</comment>
<dbReference type="AlphaFoldDB" id="A0A8A4TLI3"/>
<dbReference type="CDD" id="cd03130">
    <property type="entry name" value="GATase1_CobB"/>
    <property type="match status" value="1"/>
</dbReference>
<keyword evidence="5 8" id="KW-0067">ATP-binding</keyword>
<feature type="active site" description="Nucleophile" evidence="8">
    <location>
        <position position="334"/>
    </location>
</feature>
<comment type="cofactor">
    <cofactor evidence="1 8">
        <name>Mg(2+)</name>
        <dbReference type="ChEBI" id="CHEBI:18420"/>
    </cofactor>
</comment>
<evidence type="ECO:0000256" key="1">
    <source>
        <dbReference type="ARBA" id="ARBA00001946"/>
    </source>
</evidence>
<dbReference type="Proteomes" id="UP000663929">
    <property type="component" value="Chromosome"/>
</dbReference>
<dbReference type="EC" id="6.3.5.11" evidence="8"/>
<dbReference type="KEGG" id="scor:J3U87_29445"/>
<keyword evidence="9" id="KW-0472">Membrane</keyword>
<dbReference type="SUPFAM" id="SSF52540">
    <property type="entry name" value="P-loop containing nucleoside triphosphate hydrolases"/>
    <property type="match status" value="1"/>
</dbReference>
<feature type="transmembrane region" description="Helical" evidence="9">
    <location>
        <begin position="12"/>
        <end position="34"/>
    </location>
</feature>
<feature type="domain" description="CobB/CobQ-like glutamine amidotransferase" evidence="11">
    <location>
        <begin position="252"/>
        <end position="440"/>
    </location>
</feature>
<keyword evidence="2 8" id="KW-0169">Cobalamin biosynthesis</keyword>
<dbReference type="SUPFAM" id="SSF52317">
    <property type="entry name" value="Class I glutamine amidotransferase-like"/>
    <property type="match status" value="1"/>
</dbReference>
<sequence length="460" mass="49494">MPEKERLTTPRLVVAGVSSGVGKTTVTLALAAALRRRGLRVACFKCGPDYLDPGYHRRVCGRTVHNLDGWMMGRESVLRTFAAGVADADIALIEGMMGLYDGLAPDAETGSTAELAKWLAAPTLLVIDASAMARSAAAATLGFASFDPQVPLAGWIANRLGGPAHLDLLRRVDAKLALVGGFSAEDDGRFAERHLGLRSADEKSLPEHAIDLWARRAEAGLDLDRILTLAREAPGLTVGRHEQAPAKAVTCRIGVARDEAFSFYYPENLALLEAAGAELVFFSPVADQRLPAADGLYFGGGYPELVADRLARNGAMRAEVQAFHRAGKPIYAECGGLMALAERLVTLDGRSHVMFGLLPGVVEMCERLQALGYVEVETRCDSPLGPAGTRFRGHQFRYSKYEPGEDAGQGAYCRMGDATGSWREGWQRGSLLASYVHGHWALCPEVPRHLVAACIRARPT</sequence>
<gene>
    <name evidence="8" type="primary">cbiA</name>
    <name evidence="12" type="ORF">J3U87_29445</name>
</gene>
<dbReference type="GO" id="GO:0042242">
    <property type="term" value="F:cobyrinic acid a,c-diamide synthase activity"/>
    <property type="evidence" value="ECO:0007669"/>
    <property type="project" value="UniProtKB-UniRule"/>
</dbReference>